<proteinExistence type="predicted"/>
<evidence type="ECO:0000313" key="1">
    <source>
        <dbReference type="EMBL" id="RYQ84872.1"/>
    </source>
</evidence>
<dbReference type="Proteomes" id="UP000289738">
    <property type="component" value="Chromosome B10"/>
</dbReference>
<reference evidence="1 2" key="1">
    <citation type="submission" date="2019-01" db="EMBL/GenBank/DDBJ databases">
        <title>Sequencing of cultivated peanut Arachis hypogaea provides insights into genome evolution and oil improvement.</title>
        <authorList>
            <person name="Chen X."/>
        </authorList>
    </citation>
    <scope>NUCLEOTIDE SEQUENCE [LARGE SCALE GENOMIC DNA]</scope>
    <source>
        <strain evidence="2">cv. Fuhuasheng</strain>
        <tissue evidence="1">Leaves</tissue>
    </source>
</reference>
<dbReference type="EMBL" id="SDMP01000020">
    <property type="protein sequence ID" value="RYQ84872.1"/>
    <property type="molecule type" value="Genomic_DNA"/>
</dbReference>
<name>A0A444X5C0_ARAHY</name>
<evidence type="ECO:0000313" key="2">
    <source>
        <dbReference type="Proteomes" id="UP000289738"/>
    </source>
</evidence>
<gene>
    <name evidence="1" type="ORF">Ahy_B10g104376</name>
</gene>
<sequence length="70" mass="7839">MFAKKFEANVGSFNQSTLASQAKNMIKIRFKILSNSLCGAVTIKAKRVHSSWVTTPTLLKKNEEIVTLRL</sequence>
<protein>
    <submittedName>
        <fullName evidence="1">Uncharacterized protein</fullName>
    </submittedName>
</protein>
<comment type="caution">
    <text evidence="1">The sequence shown here is derived from an EMBL/GenBank/DDBJ whole genome shotgun (WGS) entry which is preliminary data.</text>
</comment>
<accession>A0A444X5C0</accession>
<organism evidence="1 2">
    <name type="scientific">Arachis hypogaea</name>
    <name type="common">Peanut</name>
    <dbReference type="NCBI Taxonomy" id="3818"/>
    <lineage>
        <taxon>Eukaryota</taxon>
        <taxon>Viridiplantae</taxon>
        <taxon>Streptophyta</taxon>
        <taxon>Embryophyta</taxon>
        <taxon>Tracheophyta</taxon>
        <taxon>Spermatophyta</taxon>
        <taxon>Magnoliopsida</taxon>
        <taxon>eudicotyledons</taxon>
        <taxon>Gunneridae</taxon>
        <taxon>Pentapetalae</taxon>
        <taxon>rosids</taxon>
        <taxon>fabids</taxon>
        <taxon>Fabales</taxon>
        <taxon>Fabaceae</taxon>
        <taxon>Papilionoideae</taxon>
        <taxon>50 kb inversion clade</taxon>
        <taxon>dalbergioids sensu lato</taxon>
        <taxon>Dalbergieae</taxon>
        <taxon>Pterocarpus clade</taxon>
        <taxon>Arachis</taxon>
    </lineage>
</organism>
<keyword evidence="2" id="KW-1185">Reference proteome</keyword>
<dbReference type="AlphaFoldDB" id="A0A444X5C0"/>